<name>A0A2H3L311_9CHLR</name>
<keyword evidence="3" id="KW-1185">Reference proteome</keyword>
<proteinExistence type="predicted"/>
<dbReference type="Pfam" id="PF08241">
    <property type="entry name" value="Methyltransf_11"/>
    <property type="match status" value="1"/>
</dbReference>
<dbReference type="AlphaFoldDB" id="A0A2H3L311"/>
<dbReference type="Proteomes" id="UP000220922">
    <property type="component" value="Unassembled WGS sequence"/>
</dbReference>
<dbReference type="PANTHER" id="PTHR42912:SF93">
    <property type="entry name" value="N6-ADENOSINE-METHYLTRANSFERASE TMT1A"/>
    <property type="match status" value="1"/>
</dbReference>
<dbReference type="InterPro" id="IPR029063">
    <property type="entry name" value="SAM-dependent_MTases_sf"/>
</dbReference>
<protein>
    <recommendedName>
        <fullName evidence="1">Methyltransferase type 11 domain-containing protein</fullName>
    </recommendedName>
</protein>
<evidence type="ECO:0000313" key="3">
    <source>
        <dbReference type="Proteomes" id="UP000220922"/>
    </source>
</evidence>
<comment type="caution">
    <text evidence="2">The sequence shown here is derived from an EMBL/GenBank/DDBJ whole genome shotgun (WGS) entry which is preliminary data.</text>
</comment>
<feature type="domain" description="Methyltransferase type 11" evidence="1">
    <location>
        <begin position="51"/>
        <end position="145"/>
    </location>
</feature>
<organism evidence="2 3">
    <name type="scientific">Candidatus Chloroploca asiatica</name>
    <dbReference type="NCBI Taxonomy" id="1506545"/>
    <lineage>
        <taxon>Bacteria</taxon>
        <taxon>Bacillati</taxon>
        <taxon>Chloroflexota</taxon>
        <taxon>Chloroflexia</taxon>
        <taxon>Chloroflexales</taxon>
        <taxon>Chloroflexineae</taxon>
        <taxon>Oscillochloridaceae</taxon>
        <taxon>Candidatus Chloroploca</taxon>
    </lineage>
</organism>
<accession>A0A2H3L311</accession>
<sequence>MHDNDPPLVRATYDQLADAFARHAEDGPYNAHYDRPALLGLLPPVAGLHVLDAGCGPGLYATWLVAQGATVVGLDVSPRMVALAQARLGGRATILEADLAQPLTMLADASFDLVISGLALDYVPDWAPLFHELARVLQTGGILAFSVVHPADDFYRLHPEGSYFDVEPVTVTFTFPEEGVKVAVPHYRRPLQAMLTPLLAAGFVLDQLLEPRPTEAFAARDPAKYAVLLRRPAFICVRARRG</sequence>
<reference evidence="2 3" key="1">
    <citation type="submission" date="2016-05" db="EMBL/GenBank/DDBJ databases">
        <authorList>
            <person name="Lavstsen T."/>
            <person name="Jespersen J.S."/>
        </authorList>
    </citation>
    <scope>NUCLEOTIDE SEQUENCE [LARGE SCALE GENOMIC DNA]</scope>
    <source>
        <strain evidence="2 3">B7-9</strain>
    </source>
</reference>
<evidence type="ECO:0000313" key="2">
    <source>
        <dbReference type="EMBL" id="PDW00983.1"/>
    </source>
</evidence>
<dbReference type="InterPro" id="IPR013216">
    <property type="entry name" value="Methyltransf_11"/>
</dbReference>
<dbReference type="OrthoDB" id="7365827at2"/>
<dbReference type="InterPro" id="IPR050508">
    <property type="entry name" value="Methyltransf_Superfamily"/>
</dbReference>
<evidence type="ECO:0000259" key="1">
    <source>
        <dbReference type="Pfam" id="PF08241"/>
    </source>
</evidence>
<dbReference type="SUPFAM" id="SSF53335">
    <property type="entry name" value="S-adenosyl-L-methionine-dependent methyltransferases"/>
    <property type="match status" value="1"/>
</dbReference>
<gene>
    <name evidence="2" type="ORF">A9Q02_21375</name>
</gene>
<dbReference type="RefSeq" id="WP_097650635.1">
    <property type="nucleotide sequence ID" value="NZ_LYXE01000019.1"/>
</dbReference>
<dbReference type="GO" id="GO:0008757">
    <property type="term" value="F:S-adenosylmethionine-dependent methyltransferase activity"/>
    <property type="evidence" value="ECO:0007669"/>
    <property type="project" value="InterPro"/>
</dbReference>
<dbReference type="Gene3D" id="3.40.50.150">
    <property type="entry name" value="Vaccinia Virus protein VP39"/>
    <property type="match status" value="1"/>
</dbReference>
<dbReference type="CDD" id="cd02440">
    <property type="entry name" value="AdoMet_MTases"/>
    <property type="match status" value="1"/>
</dbReference>
<dbReference type="EMBL" id="LYXE01000019">
    <property type="protein sequence ID" value="PDW00983.1"/>
    <property type="molecule type" value="Genomic_DNA"/>
</dbReference>
<dbReference type="PANTHER" id="PTHR42912">
    <property type="entry name" value="METHYLTRANSFERASE"/>
    <property type="match status" value="1"/>
</dbReference>